<feature type="domain" description="TLC" evidence="7">
    <location>
        <begin position="96"/>
        <end position="322"/>
    </location>
</feature>
<dbReference type="FunCoup" id="A0A2R5GCG4">
    <property type="interactions" value="65"/>
</dbReference>
<feature type="transmembrane region" description="Helical" evidence="6">
    <location>
        <begin position="105"/>
        <end position="126"/>
    </location>
</feature>
<keyword evidence="2 6" id="KW-0812">Transmembrane</keyword>
<protein>
    <submittedName>
        <fullName evidence="8">Ceramide synthase 6</fullName>
    </submittedName>
</protein>
<evidence type="ECO:0000313" key="8">
    <source>
        <dbReference type="EMBL" id="GBG28039.1"/>
    </source>
</evidence>
<evidence type="ECO:0000256" key="4">
    <source>
        <dbReference type="ARBA" id="ARBA00023136"/>
    </source>
</evidence>
<dbReference type="InterPro" id="IPR016439">
    <property type="entry name" value="Lag1/Lac1-like"/>
</dbReference>
<dbReference type="EMBL" id="BEYU01000038">
    <property type="protein sequence ID" value="GBG28039.1"/>
    <property type="molecule type" value="Genomic_DNA"/>
</dbReference>
<evidence type="ECO:0000256" key="3">
    <source>
        <dbReference type="ARBA" id="ARBA00022989"/>
    </source>
</evidence>
<evidence type="ECO:0000256" key="6">
    <source>
        <dbReference type="SAM" id="Phobius"/>
    </source>
</evidence>
<evidence type="ECO:0000259" key="7">
    <source>
        <dbReference type="SMART" id="SM00724"/>
    </source>
</evidence>
<dbReference type="AlphaFoldDB" id="A0A2R5GCG4"/>
<dbReference type="PANTHER" id="PTHR12560:SF0">
    <property type="entry name" value="LD18904P"/>
    <property type="match status" value="1"/>
</dbReference>
<dbReference type="Pfam" id="PF03798">
    <property type="entry name" value="TRAM_LAG1_CLN8"/>
    <property type="match status" value="1"/>
</dbReference>
<comment type="subcellular location">
    <subcellularLocation>
        <location evidence="1">Membrane</location>
        <topology evidence="1">Multi-pass membrane protein</topology>
    </subcellularLocation>
</comment>
<dbReference type="Proteomes" id="UP000241890">
    <property type="component" value="Unassembled WGS sequence"/>
</dbReference>
<keyword evidence="3 6" id="KW-1133">Transmembrane helix</keyword>
<evidence type="ECO:0000313" key="9">
    <source>
        <dbReference type="Proteomes" id="UP000241890"/>
    </source>
</evidence>
<dbReference type="InterPro" id="IPR006634">
    <property type="entry name" value="TLC-dom"/>
</dbReference>
<keyword evidence="4 6" id="KW-0472">Membrane</keyword>
<dbReference type="GO" id="GO:0050291">
    <property type="term" value="F:sphingosine N-acyltransferase activity"/>
    <property type="evidence" value="ECO:0007669"/>
    <property type="project" value="InterPro"/>
</dbReference>
<keyword evidence="9" id="KW-1185">Reference proteome</keyword>
<dbReference type="InParanoid" id="A0A2R5GCG4"/>
<dbReference type="GO" id="GO:0016020">
    <property type="term" value="C:membrane"/>
    <property type="evidence" value="ECO:0007669"/>
    <property type="project" value="UniProtKB-SubCell"/>
</dbReference>
<accession>A0A2R5GCG4</accession>
<organism evidence="8 9">
    <name type="scientific">Hondaea fermentalgiana</name>
    <dbReference type="NCBI Taxonomy" id="2315210"/>
    <lineage>
        <taxon>Eukaryota</taxon>
        <taxon>Sar</taxon>
        <taxon>Stramenopiles</taxon>
        <taxon>Bigyra</taxon>
        <taxon>Labyrinthulomycetes</taxon>
        <taxon>Thraustochytrida</taxon>
        <taxon>Thraustochytriidae</taxon>
        <taxon>Hondaea</taxon>
    </lineage>
</organism>
<feature type="transmembrane region" description="Helical" evidence="6">
    <location>
        <begin position="236"/>
        <end position="260"/>
    </location>
</feature>
<dbReference type="OrthoDB" id="537032at2759"/>
<feature type="region of interest" description="Disordered" evidence="5">
    <location>
        <begin position="327"/>
        <end position="347"/>
    </location>
</feature>
<comment type="caution">
    <text evidence="8">The sequence shown here is derived from an EMBL/GenBank/DDBJ whole genome shotgun (WGS) entry which is preliminary data.</text>
</comment>
<dbReference type="PIRSF" id="PIRSF005225">
    <property type="entry name" value="LAG1_LAC1"/>
    <property type="match status" value="1"/>
</dbReference>
<name>A0A2R5GCG4_9STRA</name>
<feature type="transmembrane region" description="Helical" evidence="6">
    <location>
        <begin position="50"/>
        <end position="76"/>
    </location>
</feature>
<sequence length="347" mass="39959">MNLTMESIMEEHAEAQVWAESFLKSVVSGRSLPPPTAEQLASLPQWNWPWVLFLETLVAQFVINWAIRILLVTPIARAMLRSRARRSEKVLPSTVDKFAQSSMEFFWYGSYFVLGARIILQQPWLWPSRQWWMDQPNNRAITQDVAFFYVIYASRYASGFITVFLETRRKDFLEMVIHHSVTVILVYLSFQHGMVRVGCVIMVLLDIADIPLHAAKQCLYMAEAGPPATSTLSWNFFADMFFITFAIVFTITRMGMYGYVTWSCFAELWLEFAPPGTPITLETYREHVPLMVICCEWLVVVLQILQVFWFGLILKGALKLLGGGPIKDNRSDSESGLEDEDEPKKKR</sequence>
<reference evidence="8 9" key="1">
    <citation type="submission" date="2017-12" db="EMBL/GenBank/DDBJ databases">
        <title>Sequencing, de novo assembly and annotation of complete genome of a new Thraustochytrid species, strain FCC1311.</title>
        <authorList>
            <person name="Sedici K."/>
            <person name="Godart F."/>
            <person name="Aiese Cigliano R."/>
            <person name="Sanseverino W."/>
            <person name="Barakat M."/>
            <person name="Ortet P."/>
            <person name="Marechal E."/>
            <person name="Cagnac O."/>
            <person name="Amato A."/>
        </authorList>
    </citation>
    <scope>NUCLEOTIDE SEQUENCE [LARGE SCALE GENOMIC DNA]</scope>
</reference>
<evidence type="ECO:0000256" key="1">
    <source>
        <dbReference type="ARBA" id="ARBA00004141"/>
    </source>
</evidence>
<proteinExistence type="predicted"/>
<gene>
    <name evidence="8" type="ORF">FCC1311_042622</name>
</gene>
<feature type="transmembrane region" description="Helical" evidence="6">
    <location>
        <begin position="146"/>
        <end position="165"/>
    </location>
</feature>
<evidence type="ECO:0000256" key="2">
    <source>
        <dbReference type="ARBA" id="ARBA00022692"/>
    </source>
</evidence>
<dbReference type="GO" id="GO:0046513">
    <property type="term" value="P:ceramide biosynthetic process"/>
    <property type="evidence" value="ECO:0007669"/>
    <property type="project" value="InterPro"/>
</dbReference>
<evidence type="ECO:0000256" key="5">
    <source>
        <dbReference type="SAM" id="MobiDB-lite"/>
    </source>
</evidence>
<dbReference type="SMART" id="SM00724">
    <property type="entry name" value="TLC"/>
    <property type="match status" value="1"/>
</dbReference>
<feature type="transmembrane region" description="Helical" evidence="6">
    <location>
        <begin position="290"/>
        <end position="314"/>
    </location>
</feature>
<dbReference type="PANTHER" id="PTHR12560">
    <property type="entry name" value="LONGEVITY ASSURANCE FACTOR 1 LAG1"/>
    <property type="match status" value="1"/>
</dbReference>